<feature type="region of interest" description="Disordered" evidence="1">
    <location>
        <begin position="1"/>
        <end position="23"/>
    </location>
</feature>
<evidence type="ECO:0000313" key="2">
    <source>
        <dbReference type="EMBL" id="WAS95003.1"/>
    </source>
</evidence>
<evidence type="ECO:0000256" key="1">
    <source>
        <dbReference type="SAM" id="MobiDB-lite"/>
    </source>
</evidence>
<proteinExistence type="predicted"/>
<dbReference type="RefSeq" id="WP_269037335.1">
    <property type="nucleotide sequence ID" value="NZ_CP114040.1"/>
</dbReference>
<sequence>MSSTDSPTGSTTEVPVTTATDGIFTTEVPVTTATDGVFTTTGTTLGPGTTTDTTTGAFVCDLVELTTQAAHELGGEVQDCGVVDPWNNTTQEWQAAHDCALAAAAAQQQFQLVTWLQGIDSSVGHGYAGVAARSFAVERIHFDSLGSPIAFEQSCEGLFAVDNCTVAPGEVCLVCALPGLSQPLCDLP</sequence>
<dbReference type="EMBL" id="CP114040">
    <property type="protein sequence ID" value="WAS95003.1"/>
    <property type="molecule type" value="Genomic_DNA"/>
</dbReference>
<protein>
    <submittedName>
        <fullName evidence="2">Uncharacterized protein</fullName>
    </submittedName>
</protein>
<evidence type="ECO:0000313" key="3">
    <source>
        <dbReference type="Proteomes" id="UP001164459"/>
    </source>
</evidence>
<feature type="compositionally biased region" description="Polar residues" evidence="1">
    <location>
        <begin position="1"/>
        <end position="20"/>
    </location>
</feature>
<accession>A0ABY7H6U6</accession>
<reference evidence="2" key="1">
    <citation type="submission" date="2022-11" db="EMBL/GenBank/DDBJ databases">
        <title>Minimal conservation of predation-associated metabolite biosynthetic gene clusters underscores biosynthetic potential of Myxococcota including descriptions for ten novel species: Archangium lansinium sp. nov., Myxococcus landrumus sp. nov., Nannocystis bai.</title>
        <authorList>
            <person name="Ahearne A."/>
            <person name="Stevens C."/>
            <person name="Dowd S."/>
        </authorList>
    </citation>
    <scope>NUCLEOTIDE SEQUENCE</scope>
    <source>
        <strain evidence="2">Fl3</strain>
    </source>
</reference>
<name>A0ABY7H6U6_9BACT</name>
<keyword evidence="3" id="KW-1185">Reference proteome</keyword>
<gene>
    <name evidence="2" type="ORF">O0S08_02480</name>
</gene>
<dbReference type="Proteomes" id="UP001164459">
    <property type="component" value="Chromosome"/>
</dbReference>
<organism evidence="2 3">
    <name type="scientific">Nannocystis punicea</name>
    <dbReference type="NCBI Taxonomy" id="2995304"/>
    <lineage>
        <taxon>Bacteria</taxon>
        <taxon>Pseudomonadati</taxon>
        <taxon>Myxococcota</taxon>
        <taxon>Polyangia</taxon>
        <taxon>Nannocystales</taxon>
        <taxon>Nannocystaceae</taxon>
        <taxon>Nannocystis</taxon>
    </lineage>
</organism>